<evidence type="ECO:0000256" key="1">
    <source>
        <dbReference type="SAM" id="Phobius"/>
    </source>
</evidence>
<accession>A0ABU1ZH43</accession>
<keyword evidence="1" id="KW-0812">Transmembrane</keyword>
<dbReference type="Proteomes" id="UP001180536">
    <property type="component" value="Unassembled WGS sequence"/>
</dbReference>
<evidence type="ECO:0000313" key="3">
    <source>
        <dbReference type="Proteomes" id="UP001180536"/>
    </source>
</evidence>
<sequence>MKTASRHLCAKEHGAATLVVVMMLFLIMALLAAYANRSLLFEQRVSNGYYRAGMSQDMAEAAIEWTVAMLNSTATDNQCKPVATDGVRFADRYLRITPEDRGIKQNVADEKSDSAAIVADCTRAPEGWVCRCPTFGKRVAPVELSSSDLVPSFGITIQPVPDRAGTVQINAYGCTNSVVDTCGGAAENSKNYQGLSLQHALLALVSAVRSPPAAPLVVKGDVISTGVGLGLHNTDPRSAGLLVTAGGKLNGLVESRLESVPGTLPSLAQIAEDRTLSDPNADIFRMFLGAAQERYKQHPSLREVTCRADCGPALEQAYKAGKRIIWIQGPLEVSSTVSLGTATDPVVIIATGDVTLTGPLQLTGLLATQRNLIWGPTGGPSLITGAVLVQGDIHTDGAVDIFYQPSVIDQLRNRVGSYVRVPGSWTDAR</sequence>
<name>A0ABU1ZH43_9BURK</name>
<keyword evidence="1" id="KW-1133">Transmembrane helix</keyword>
<keyword evidence="1" id="KW-0472">Membrane</keyword>
<dbReference type="EMBL" id="JAVDXQ010000008">
    <property type="protein sequence ID" value="MDR7299371.1"/>
    <property type="molecule type" value="Genomic_DNA"/>
</dbReference>
<proteinExistence type="predicted"/>
<keyword evidence="3" id="KW-1185">Reference proteome</keyword>
<comment type="caution">
    <text evidence="2">The sequence shown here is derived from an EMBL/GenBank/DDBJ whole genome shotgun (WGS) entry which is preliminary data.</text>
</comment>
<gene>
    <name evidence="2" type="ORF">J2X16_004741</name>
</gene>
<organism evidence="2 3">
    <name type="scientific">Pelomonas aquatica</name>
    <dbReference type="NCBI Taxonomy" id="431058"/>
    <lineage>
        <taxon>Bacteria</taxon>
        <taxon>Pseudomonadati</taxon>
        <taxon>Pseudomonadota</taxon>
        <taxon>Betaproteobacteria</taxon>
        <taxon>Burkholderiales</taxon>
        <taxon>Sphaerotilaceae</taxon>
        <taxon>Roseateles</taxon>
    </lineage>
</organism>
<evidence type="ECO:0000313" key="2">
    <source>
        <dbReference type="EMBL" id="MDR7299371.1"/>
    </source>
</evidence>
<feature type="transmembrane region" description="Helical" evidence="1">
    <location>
        <begin position="15"/>
        <end position="35"/>
    </location>
</feature>
<dbReference type="RefSeq" id="WP_310349013.1">
    <property type="nucleotide sequence ID" value="NZ_JAVDXQ010000008.1"/>
</dbReference>
<protein>
    <submittedName>
        <fullName evidence="2">Tfp pilus assembly protein PilX</fullName>
    </submittedName>
</protein>
<reference evidence="2 3" key="1">
    <citation type="submission" date="2023-07" db="EMBL/GenBank/DDBJ databases">
        <title>Sorghum-associated microbial communities from plants grown in Nebraska, USA.</title>
        <authorList>
            <person name="Schachtman D."/>
        </authorList>
    </citation>
    <scope>NUCLEOTIDE SEQUENCE [LARGE SCALE GENOMIC DNA]</scope>
    <source>
        <strain evidence="2 3">BE310</strain>
    </source>
</reference>